<sequence length="74" mass="8377">MQPRSVRIYSIEPNGNRKLLATVFQAIYYSEGFSSSWEPTDALLDEISSLRSDFAYRDCVLEVTSGDGAFDARY</sequence>
<dbReference type="EMBL" id="AWWH01000158">
    <property type="protein sequence ID" value="ETA73746.1"/>
    <property type="molecule type" value="Genomic_DNA"/>
</dbReference>
<evidence type="ECO:0000313" key="2">
    <source>
        <dbReference type="Proteomes" id="UP000018559"/>
    </source>
</evidence>
<dbReference type="RefSeq" id="WP_023859996.1">
    <property type="nucleotide sequence ID" value="NZ_AWWH01000158.1"/>
</dbReference>
<gene>
    <name evidence="1" type="ORF">LEQ_0049c</name>
</gene>
<dbReference type="AlphaFoldDB" id="V7HXH1"/>
<dbReference type="Proteomes" id="UP000018559">
    <property type="component" value="Unassembled WGS sequence"/>
</dbReference>
<accession>V7HXH1</accession>
<name>V7HXH1_9LACO</name>
<proteinExistence type="predicted"/>
<comment type="caution">
    <text evidence="1">The sequence shown here is derived from an EMBL/GenBank/DDBJ whole genome shotgun (WGS) entry which is preliminary data.</text>
</comment>
<keyword evidence="2" id="KW-1185">Reference proteome</keyword>
<organism evidence="1 2">
    <name type="scientific">Ligilactobacillus equi DPC 6820</name>
    <dbReference type="NCBI Taxonomy" id="1392007"/>
    <lineage>
        <taxon>Bacteria</taxon>
        <taxon>Bacillati</taxon>
        <taxon>Bacillota</taxon>
        <taxon>Bacilli</taxon>
        <taxon>Lactobacillales</taxon>
        <taxon>Lactobacillaceae</taxon>
        <taxon>Ligilactobacillus</taxon>
    </lineage>
</organism>
<protein>
    <submittedName>
        <fullName evidence="1">Uncharacterized protein</fullName>
    </submittedName>
</protein>
<reference evidence="1 2" key="1">
    <citation type="journal article" date="2014" name="Genome Announc.">
        <title>The Genome of the Predominant Equine Lactobacillus Species, Lactobacillus equi, Is Reflective of Its Lifestyle Adaptations to an Herbivorous Host.</title>
        <authorList>
            <person name="O'Donnell M.M."/>
            <person name="Harris H.M."/>
            <person name="O'Toole P.W."/>
            <person name="Ross R.P."/>
        </authorList>
    </citation>
    <scope>NUCLEOTIDE SEQUENCE [LARGE SCALE GENOMIC DNA]</scope>
    <source>
        <strain evidence="1 2">DPC 6820</strain>
    </source>
</reference>
<evidence type="ECO:0000313" key="1">
    <source>
        <dbReference type="EMBL" id="ETA73746.1"/>
    </source>
</evidence>